<dbReference type="EMBL" id="SHKW01000001">
    <property type="protein sequence ID" value="RZU38735.1"/>
    <property type="molecule type" value="Genomic_DNA"/>
</dbReference>
<dbReference type="EMBL" id="SHKW01000003">
    <property type="protein sequence ID" value="RZU35164.1"/>
    <property type="molecule type" value="Genomic_DNA"/>
</dbReference>
<evidence type="ECO:0000256" key="1">
    <source>
        <dbReference type="ARBA" id="ARBA00023172"/>
    </source>
</evidence>
<gene>
    <name evidence="3" type="ORF">BDD14_0002</name>
    <name evidence="2" type="ORF">BDD14_5918</name>
</gene>
<organism evidence="2 4">
    <name type="scientific">Edaphobacter modestus</name>
    <dbReference type="NCBI Taxonomy" id="388466"/>
    <lineage>
        <taxon>Bacteria</taxon>
        <taxon>Pseudomonadati</taxon>
        <taxon>Acidobacteriota</taxon>
        <taxon>Terriglobia</taxon>
        <taxon>Terriglobales</taxon>
        <taxon>Acidobacteriaceae</taxon>
        <taxon>Edaphobacter</taxon>
    </lineage>
</organism>
<proteinExistence type="predicted"/>
<reference evidence="2 4" key="1">
    <citation type="submission" date="2019-02" db="EMBL/GenBank/DDBJ databases">
        <title>Genomic Encyclopedia of Archaeal and Bacterial Type Strains, Phase II (KMG-II): from individual species to whole genera.</title>
        <authorList>
            <person name="Goeker M."/>
        </authorList>
    </citation>
    <scope>NUCLEOTIDE SEQUENCE [LARGE SCALE GENOMIC DNA]</scope>
    <source>
        <strain evidence="2 4">DSM 18101</strain>
    </source>
</reference>
<dbReference type="RefSeq" id="WP_130417035.1">
    <property type="nucleotide sequence ID" value="NZ_SHKW01000001.1"/>
</dbReference>
<evidence type="ECO:0000313" key="2">
    <source>
        <dbReference type="EMBL" id="RZU35164.1"/>
    </source>
</evidence>
<accession>A0A4Q7YEK6</accession>
<name>A0A4Q7YEK6_9BACT</name>
<evidence type="ECO:0008006" key="5">
    <source>
        <dbReference type="Google" id="ProtNLM"/>
    </source>
</evidence>
<dbReference type="Proteomes" id="UP000292958">
    <property type="component" value="Unassembled WGS sequence"/>
</dbReference>
<comment type="caution">
    <text evidence="2">The sequence shown here is derived from an EMBL/GenBank/DDBJ whole genome shotgun (WGS) entry which is preliminary data.</text>
</comment>
<keyword evidence="1" id="KW-0233">DNA recombination</keyword>
<protein>
    <recommendedName>
        <fullName evidence="5">Phage integrase family protein</fullName>
    </recommendedName>
</protein>
<evidence type="ECO:0000313" key="4">
    <source>
        <dbReference type="Proteomes" id="UP000292958"/>
    </source>
</evidence>
<dbReference type="GO" id="GO:0015074">
    <property type="term" value="P:DNA integration"/>
    <property type="evidence" value="ECO:0007669"/>
    <property type="project" value="InterPro"/>
</dbReference>
<keyword evidence="4" id="KW-1185">Reference proteome</keyword>
<sequence>MRKSGAGRRWELIDEEQIQKHDLAQIRTGNVPLEQTFQRSGEKPFTIRLTFLSSRPRLARVLANAFWIVHQEGQPKATLTAHAHHLRLFSRFLDYRKKTQADVRSARQLHQDVLKEMAIWLLVKRRLKRKSAAQSLSMCCWLLRQAKRLYPTEFDPGFSTPSNVFPGVGNERPTSKALSPATFKKILAAATKQIIAIRQGYEPGDVPTSAQQLIPFMILIAARSGINSDALYRLERDCIVPHEIDEEYFYCVWDKPRAGRQQKQLHRVDRRKQMGVVELIQFVRQYTEPLALKTDTPANKKLFLYFSENTLLKHRLISSYTAPRLSSRRVKEFRDRHQLPHFNLSNIRPSAATLLYLQTGGNLGKVRQFLQHAHFSTTIRYVLNQISEQFNARVIQKAQERMVERVTVIPETRKVGIKRLNLPKPQAAQIVEGRFDTGCGTCRNPYDSPQIGERKGQLCTSFHACFSCPNGLWFLEDLPWVIATRNRFLHLRSEMKPEDWDEVYGDSVRILNDNIISAFRPEQVEAAMRQAKELEDGALVIAKGVLR</sequence>
<dbReference type="InterPro" id="IPR013762">
    <property type="entry name" value="Integrase-like_cat_sf"/>
</dbReference>
<dbReference type="GO" id="GO:0006310">
    <property type="term" value="P:DNA recombination"/>
    <property type="evidence" value="ECO:0007669"/>
    <property type="project" value="UniProtKB-KW"/>
</dbReference>
<dbReference type="SUPFAM" id="SSF56349">
    <property type="entry name" value="DNA breaking-rejoining enzymes"/>
    <property type="match status" value="1"/>
</dbReference>
<dbReference type="OrthoDB" id="7395781at2"/>
<dbReference type="AlphaFoldDB" id="A0A4Q7YEK6"/>
<dbReference type="GO" id="GO:0003677">
    <property type="term" value="F:DNA binding"/>
    <property type="evidence" value="ECO:0007669"/>
    <property type="project" value="InterPro"/>
</dbReference>
<dbReference type="Gene3D" id="1.10.443.10">
    <property type="entry name" value="Intergrase catalytic core"/>
    <property type="match status" value="1"/>
</dbReference>
<evidence type="ECO:0000313" key="3">
    <source>
        <dbReference type="EMBL" id="RZU38735.1"/>
    </source>
</evidence>
<dbReference type="InterPro" id="IPR011010">
    <property type="entry name" value="DNA_brk_join_enz"/>
</dbReference>